<proteinExistence type="predicted"/>
<organism evidence="3 4">
    <name type="scientific">Pseudarthrobacter enclensis</name>
    <dbReference type="NCBI Taxonomy" id="993070"/>
    <lineage>
        <taxon>Bacteria</taxon>
        <taxon>Bacillati</taxon>
        <taxon>Actinomycetota</taxon>
        <taxon>Actinomycetes</taxon>
        <taxon>Micrococcales</taxon>
        <taxon>Micrococcaceae</taxon>
        <taxon>Pseudarthrobacter</taxon>
    </lineage>
</organism>
<gene>
    <name evidence="3" type="ORF">AS031_15645</name>
</gene>
<dbReference type="PROSITE" id="PS51186">
    <property type="entry name" value="GNAT"/>
    <property type="match status" value="1"/>
</dbReference>
<feature type="region of interest" description="Disordered" evidence="1">
    <location>
        <begin position="259"/>
        <end position="284"/>
    </location>
</feature>
<dbReference type="InterPro" id="IPR000182">
    <property type="entry name" value="GNAT_dom"/>
</dbReference>
<sequence>MAIEYREWRDGDDLALLEIWGGPETAQARQFRGALAPSSNGAGGNPWRRCIVAEDVIDGVGIPVAAGVVYEASLHPERLWTYIEVARDHRRSGIGATLLAMLRREASHAPSGVTKLRAKVEPGTPGAAFAEAAGLSPIQRSRLVVVEPGALKLPVFPDKDHGGRPVSGENAGSDVVMDLATGSVELTDVVGRYYTAIHGWDSPGVLSVGQVQKLFLDELTGAHGAIVLRAQPESAFGQGIAPSKKGRIRAFAVSYAAPAAADPSDPDAGQGPAGQDEAAPGAPTDVFVGHEPALAADDAAEAVRDMLSLIAYQHPVMLELDDSMTALRAAVEPLLDSGKARLAAAETLVVSD</sequence>
<feature type="compositionally biased region" description="Low complexity" evidence="1">
    <location>
        <begin position="259"/>
        <end position="274"/>
    </location>
</feature>
<accession>A0A0V8ID66</accession>
<dbReference type="RefSeq" id="WP_058269092.1">
    <property type="nucleotide sequence ID" value="NZ_FMAZ01000007.1"/>
</dbReference>
<evidence type="ECO:0000259" key="2">
    <source>
        <dbReference type="PROSITE" id="PS51186"/>
    </source>
</evidence>
<reference evidence="3 4" key="1">
    <citation type="journal article" date="2014" name="Arch. Microbiol.">
        <title>Arthrobacter enclensis sp. nov., isolated from sediment sample.</title>
        <authorList>
            <person name="Dastager S.G."/>
            <person name="Liu Q."/>
            <person name="Tang S.K."/>
            <person name="Krishnamurthi S."/>
            <person name="Lee J.C."/>
            <person name="Li W.J."/>
        </authorList>
    </citation>
    <scope>NUCLEOTIDE SEQUENCE [LARGE SCALE GENOMIC DNA]</scope>
    <source>
        <strain evidence="3 4">NIO-1008</strain>
    </source>
</reference>
<comment type="caution">
    <text evidence="3">The sequence shown here is derived from an EMBL/GenBank/DDBJ whole genome shotgun (WGS) entry which is preliminary data.</text>
</comment>
<dbReference type="STRING" id="993070.AS031_15645"/>
<dbReference type="InterPro" id="IPR016181">
    <property type="entry name" value="Acyl_CoA_acyltransferase"/>
</dbReference>
<dbReference type="OrthoDB" id="3676098at2"/>
<dbReference type="AlphaFoldDB" id="A0A0V8ID66"/>
<dbReference type="EMBL" id="LNQM01000008">
    <property type="protein sequence ID" value="KSU72701.1"/>
    <property type="molecule type" value="Genomic_DNA"/>
</dbReference>
<dbReference type="Gene3D" id="3.40.630.30">
    <property type="match status" value="1"/>
</dbReference>
<name>A0A0V8ID66_9MICC</name>
<protein>
    <recommendedName>
        <fullName evidence="2">N-acetyltransferase domain-containing protein</fullName>
    </recommendedName>
</protein>
<evidence type="ECO:0000313" key="3">
    <source>
        <dbReference type="EMBL" id="KSU72701.1"/>
    </source>
</evidence>
<dbReference type="Proteomes" id="UP000053199">
    <property type="component" value="Unassembled WGS sequence"/>
</dbReference>
<dbReference type="GO" id="GO:0016747">
    <property type="term" value="F:acyltransferase activity, transferring groups other than amino-acyl groups"/>
    <property type="evidence" value="ECO:0007669"/>
    <property type="project" value="InterPro"/>
</dbReference>
<evidence type="ECO:0000256" key="1">
    <source>
        <dbReference type="SAM" id="MobiDB-lite"/>
    </source>
</evidence>
<dbReference type="SUPFAM" id="SSF55729">
    <property type="entry name" value="Acyl-CoA N-acyltransferases (Nat)"/>
    <property type="match status" value="1"/>
</dbReference>
<evidence type="ECO:0000313" key="4">
    <source>
        <dbReference type="Proteomes" id="UP000053199"/>
    </source>
</evidence>
<feature type="domain" description="N-acetyltransferase" evidence="2">
    <location>
        <begin position="3"/>
        <end position="154"/>
    </location>
</feature>
<keyword evidence="4" id="KW-1185">Reference proteome</keyword>